<dbReference type="InterPro" id="IPR036697">
    <property type="entry name" value="Hemocyanin_N_sf"/>
</dbReference>
<accession>Q571R4</accession>
<evidence type="ECO:0000313" key="4">
    <source>
        <dbReference type="EMBL" id="CAI78901.1"/>
    </source>
</evidence>
<dbReference type="GO" id="GO:0016491">
    <property type="term" value="F:oxidoreductase activity"/>
    <property type="evidence" value="ECO:0007669"/>
    <property type="project" value="InterPro"/>
</dbReference>
<feature type="signal peptide" evidence="2">
    <location>
        <begin position="1"/>
        <end position="17"/>
    </location>
</feature>
<dbReference type="InterPro" id="IPR014756">
    <property type="entry name" value="Ig_E-set"/>
</dbReference>
<gene>
    <name evidence="4" type="primary">hc1</name>
</gene>
<dbReference type="InterPro" id="IPR037020">
    <property type="entry name" value="Hemocyanin_C_sf"/>
</dbReference>
<dbReference type="EMBL" id="AJ937836">
    <property type="protein sequence ID" value="CAI78901.1"/>
    <property type="molecule type" value="mRNA"/>
</dbReference>
<organism evidence="4">
    <name type="scientific">Gammarus roeselii</name>
    <dbReference type="NCBI Taxonomy" id="1080772"/>
    <lineage>
        <taxon>Eukaryota</taxon>
        <taxon>Metazoa</taxon>
        <taxon>Ecdysozoa</taxon>
        <taxon>Arthropoda</taxon>
        <taxon>Crustacea</taxon>
        <taxon>Multicrustacea</taxon>
        <taxon>Malacostraca</taxon>
        <taxon>Eumalacostraca</taxon>
        <taxon>Peracarida</taxon>
        <taxon>Amphipoda</taxon>
        <taxon>Senticaudata</taxon>
        <taxon>Gammarida</taxon>
        <taxon>Gammaridira</taxon>
        <taxon>Gammaroidea</taxon>
        <taxon>Gammaridae</taxon>
        <taxon>Gammarus</taxon>
    </lineage>
</organism>
<evidence type="ECO:0000256" key="2">
    <source>
        <dbReference type="SAM" id="SignalP"/>
    </source>
</evidence>
<dbReference type="PROSITE" id="PS00498">
    <property type="entry name" value="TYROSINASE_2"/>
    <property type="match status" value="1"/>
</dbReference>
<keyword evidence="2" id="KW-0732">Signal</keyword>
<dbReference type="InterPro" id="IPR005204">
    <property type="entry name" value="Hemocyanin_N"/>
</dbReference>
<proteinExistence type="evidence at transcript level"/>
<dbReference type="PROSITE" id="PS00210">
    <property type="entry name" value="HEMOCYANIN_2"/>
    <property type="match status" value="1"/>
</dbReference>
<dbReference type="InterPro" id="IPR008922">
    <property type="entry name" value="Di-copper_centre_dom_sf"/>
</dbReference>
<dbReference type="SUPFAM" id="SSF48056">
    <property type="entry name" value="Di-copper centre-containing domain"/>
    <property type="match status" value="1"/>
</dbReference>
<dbReference type="Gene3D" id="1.20.1370.10">
    <property type="entry name" value="Hemocyanin, N-terminal domain"/>
    <property type="match status" value="1"/>
</dbReference>
<dbReference type="InterPro" id="IPR013788">
    <property type="entry name" value="Hemocyanin/hexamerin"/>
</dbReference>
<dbReference type="InterPro" id="IPR002227">
    <property type="entry name" value="Tyrosinase_Cu-bd"/>
</dbReference>
<comment type="similarity">
    <text evidence="1">Belongs to the tyrosinase family. Hemocyanin subfamily.</text>
</comment>
<dbReference type="AlphaFoldDB" id="Q571R4"/>
<evidence type="ECO:0000259" key="3">
    <source>
        <dbReference type="PROSITE" id="PS00498"/>
    </source>
</evidence>
<dbReference type="Pfam" id="PF03723">
    <property type="entry name" value="Hemocyanin_C"/>
    <property type="match status" value="1"/>
</dbReference>
<dbReference type="SUPFAM" id="SSF81296">
    <property type="entry name" value="E set domains"/>
    <property type="match status" value="1"/>
</dbReference>
<dbReference type="Gene3D" id="1.10.1280.10">
    <property type="entry name" value="Di-copper center containing domain from catechol oxidase"/>
    <property type="match status" value="1"/>
</dbReference>
<evidence type="ECO:0000256" key="1">
    <source>
        <dbReference type="ARBA" id="ARBA00009470"/>
    </source>
</evidence>
<dbReference type="PRINTS" id="PR00187">
    <property type="entry name" value="HAEMOCYANIN"/>
</dbReference>
<dbReference type="PANTHER" id="PTHR11511">
    <property type="entry name" value="LARVAL STORAGE PROTEIN/PHENOLOXIDASE"/>
    <property type="match status" value="1"/>
</dbReference>
<reference evidence="4" key="1">
    <citation type="journal article" date="2005" name="J. Comp. Physiol. B">
        <title>Biochemical and molecular characterisation of hemocyanin from the amphipod Gammarus roeseli: complex pattern of hemocyanin subunit evolution in Crustacea.</title>
        <authorList>
            <person name="Hagner-Holler S."/>
            <person name="Kusche K."/>
            <person name="Hembach A."/>
            <person name="Burmester T."/>
        </authorList>
    </citation>
    <scope>NUCLEOTIDE SEQUENCE</scope>
</reference>
<feature type="domain" description="Tyrosinase copper-binding" evidence="3">
    <location>
        <begin position="397"/>
        <end position="408"/>
    </location>
</feature>
<dbReference type="Pfam" id="PF00372">
    <property type="entry name" value="Hemocyanin_M"/>
    <property type="match status" value="1"/>
</dbReference>
<dbReference type="PANTHER" id="PTHR11511:SF5">
    <property type="entry name" value="FAT-BODY PROTEIN 1-RELATED"/>
    <property type="match status" value="1"/>
</dbReference>
<name>Q571R4_9CRUS</name>
<feature type="chain" id="PRO_5004251422" evidence="2">
    <location>
        <begin position="18"/>
        <end position="672"/>
    </location>
</feature>
<dbReference type="InterPro" id="IPR005203">
    <property type="entry name" value="Hemocyanin_C"/>
</dbReference>
<dbReference type="Pfam" id="PF03722">
    <property type="entry name" value="Hemocyanin_N"/>
    <property type="match status" value="1"/>
</dbReference>
<protein>
    <submittedName>
        <fullName evidence="4">Hemocyanin subunit 1</fullName>
    </submittedName>
</protein>
<dbReference type="SUPFAM" id="SSF48050">
    <property type="entry name" value="Hemocyanin, N-terminal domain"/>
    <property type="match status" value="1"/>
</dbReference>
<dbReference type="PROSITE" id="PS00209">
    <property type="entry name" value="HEMOCYANIN_1"/>
    <property type="match status" value="1"/>
</dbReference>
<dbReference type="InterPro" id="IPR000896">
    <property type="entry name" value="Hemocyanin/hexamerin_mid_dom"/>
</dbReference>
<sequence>MKLLLLCLAATSRFAWPSFVNDAAPSLAVRQQAVNHLLYRVTEPLRFDDLKAAAASFNPVADKSIYTDGGAAAQHLVDELADHRLLEKHHWFSLFNTRQREEALMLFDVFMHCKTWEAALNNAAYFREQMNEGEFVYALYAAVIHSELGAGIVLPPLYEVTPHSFTNSEVIQKAYTAQMTQTPGNFKMDFTGSKKNPEQHVAYFGEDIGMNVHHVTWHLDFPFWWEDSYGYHLDRKGELFFWAHHQLTVRFDSERLSNHLDLVDELYWDRPIEDGFAPHTTYRYGGEFPTRPDHVNFEDVDGLVRVRDMIIHETRIRDAIAHGYITAADGSHININDEHGIDHLGDIIESSLYSPNAQYYGALHNEAHIILGRQADPHGKFNLPPSVMEHFETATRDPAFFRLHKYMDNMFKEHKDSLAPYTAEEIGFPGVHLTSVSIEGELETFFEDFEYDLKMAVDSSEAVAEVEVKAHVDRLNHKDFAYNFDIKSDSADQHAVVRVFLCPRRDNNGIQFTFDEGRWNCIEMDKFWTKLAAGDNHIKRKSSESSVTVPDVPSFASLIHDADAAVASGSDLHLEEFDRACGLPQRMLLPKGTEEGLEFLLVVAVSDGTTDAQHDALEAVDAHGHAQCGVNGEKYPDHQPMGFPLDRRIPDDRIFLSADNIEKLLVTVTHKH</sequence>
<dbReference type="Gene3D" id="2.60.40.1520">
    <property type="entry name" value="Hemocyanin, C-terminal domain"/>
    <property type="match status" value="1"/>
</dbReference>